<dbReference type="Pfam" id="PF08264">
    <property type="entry name" value="Anticodon_1"/>
    <property type="match status" value="1"/>
</dbReference>
<keyword evidence="10" id="KW-0175">Coiled coil</keyword>
<dbReference type="CDD" id="cd07962">
    <property type="entry name" value="Anticodon_Ia_Val"/>
    <property type="match status" value="1"/>
</dbReference>
<dbReference type="InterPro" id="IPR013155">
    <property type="entry name" value="M/V/L/I-tRNA-synth_anticd-bd"/>
</dbReference>
<dbReference type="InterPro" id="IPR002303">
    <property type="entry name" value="Valyl-tRNA_ligase"/>
</dbReference>
<evidence type="ECO:0000256" key="9">
    <source>
        <dbReference type="ARBA" id="ARBA00047552"/>
    </source>
</evidence>
<feature type="domain" description="Aminoacyl-tRNA synthetase class Ia" evidence="11">
    <location>
        <begin position="1"/>
        <end position="76"/>
    </location>
</feature>
<evidence type="ECO:0000256" key="10">
    <source>
        <dbReference type="SAM" id="Coils"/>
    </source>
</evidence>
<evidence type="ECO:0000256" key="6">
    <source>
        <dbReference type="ARBA" id="ARBA00022917"/>
    </source>
</evidence>
<dbReference type="GO" id="GO:0005829">
    <property type="term" value="C:cytosol"/>
    <property type="evidence" value="ECO:0007669"/>
    <property type="project" value="TreeGrafter"/>
</dbReference>
<evidence type="ECO:0000256" key="8">
    <source>
        <dbReference type="ARBA" id="ARBA00029936"/>
    </source>
</evidence>
<organism evidence="13 14">
    <name type="scientific">Mycoemilia scoparia</name>
    <dbReference type="NCBI Taxonomy" id="417184"/>
    <lineage>
        <taxon>Eukaryota</taxon>
        <taxon>Fungi</taxon>
        <taxon>Fungi incertae sedis</taxon>
        <taxon>Zoopagomycota</taxon>
        <taxon>Kickxellomycotina</taxon>
        <taxon>Kickxellomycetes</taxon>
        <taxon>Kickxellales</taxon>
        <taxon>Kickxellaceae</taxon>
        <taxon>Mycoemilia</taxon>
    </lineage>
</organism>
<keyword evidence="5" id="KW-0067">ATP-binding</keyword>
<dbReference type="Proteomes" id="UP001150538">
    <property type="component" value="Unassembled WGS sequence"/>
</dbReference>
<evidence type="ECO:0000256" key="4">
    <source>
        <dbReference type="ARBA" id="ARBA00022741"/>
    </source>
</evidence>
<evidence type="ECO:0000313" key="13">
    <source>
        <dbReference type="EMBL" id="KAJ1919902.1"/>
    </source>
</evidence>
<keyword evidence="4" id="KW-0547">Nucleotide-binding</keyword>
<dbReference type="InterPro" id="IPR033705">
    <property type="entry name" value="Anticodon_Ia_Val"/>
</dbReference>
<evidence type="ECO:0000256" key="5">
    <source>
        <dbReference type="ARBA" id="ARBA00022840"/>
    </source>
</evidence>
<dbReference type="SUPFAM" id="SSF52374">
    <property type="entry name" value="Nucleotidylyl transferase"/>
    <property type="match status" value="1"/>
</dbReference>
<dbReference type="AlphaFoldDB" id="A0A9W8DV21"/>
<keyword evidence="6" id="KW-0648">Protein biosynthesis</keyword>
<dbReference type="EMBL" id="JANBPU010000020">
    <property type="protein sequence ID" value="KAJ1919902.1"/>
    <property type="molecule type" value="Genomic_DNA"/>
</dbReference>
<dbReference type="EC" id="6.1.1.9" evidence="2"/>
<keyword evidence="3" id="KW-0436">Ligase</keyword>
<dbReference type="GO" id="GO:0004832">
    <property type="term" value="F:valine-tRNA ligase activity"/>
    <property type="evidence" value="ECO:0007669"/>
    <property type="project" value="UniProtKB-EC"/>
</dbReference>
<name>A0A9W8DV21_9FUNG</name>
<keyword evidence="7" id="KW-0030">Aminoacyl-tRNA synthetase</keyword>
<comment type="subcellular location">
    <subcellularLocation>
        <location evidence="1">Cytoplasm</location>
    </subcellularLocation>
</comment>
<dbReference type="GO" id="GO:0005524">
    <property type="term" value="F:ATP binding"/>
    <property type="evidence" value="ECO:0007669"/>
    <property type="project" value="UniProtKB-KW"/>
</dbReference>
<evidence type="ECO:0000259" key="11">
    <source>
        <dbReference type="Pfam" id="PF00133"/>
    </source>
</evidence>
<dbReference type="PANTHER" id="PTHR11946:SF93">
    <property type="entry name" value="VALINE--TRNA LIGASE, CHLOROPLASTIC_MITOCHONDRIAL 2"/>
    <property type="match status" value="1"/>
</dbReference>
<evidence type="ECO:0000256" key="3">
    <source>
        <dbReference type="ARBA" id="ARBA00022598"/>
    </source>
</evidence>
<sequence>MSKSLGNVIDPLHIINGASKETLIRSLDPGLLPKDELKRSLSETNKQFPNGIPKYGADSLRMALTIYMQQTNQINVDIASIKTANHFCNKLWNTFKFIKERIEQLPEPLDMSGEKLGAAIPKEELSVFDSYILSRLTHTIEEYNKAMTDRKVHKGAEAVRAFIQRDICDRYIELSKLALYSTEDTSNNQTNSLLLRVLVYVFDRSLRALHPYMPFITEELWQKLRDLTTKPDVGNTDISIMTVPVVDGNGIICRDLIAEKETLFELITSFRSFRQRQGLPVSQPLSFTILSTDSLLTEKGGVICKHIRALEFLGKAKKVTVVRCEVSEQQLGSPAEAVASDLVMETVSPRTRIGVSELELKTRLHESKNSTKLPQNSAAIQSRLESKLEKLEEDAKKIRDRQITPEYVLRVPPHAKEADRKKLQKIVIKIEKTLKELEQLKDQLRET</sequence>
<comment type="caution">
    <text evidence="13">The sequence shown here is derived from an EMBL/GenBank/DDBJ whole genome shotgun (WGS) entry which is preliminary data.</text>
</comment>
<dbReference type="PANTHER" id="PTHR11946">
    <property type="entry name" value="VALYL-TRNA SYNTHETASES"/>
    <property type="match status" value="1"/>
</dbReference>
<keyword evidence="14" id="KW-1185">Reference proteome</keyword>
<dbReference type="InterPro" id="IPR009080">
    <property type="entry name" value="tRNAsynth_Ia_anticodon-bd"/>
</dbReference>
<evidence type="ECO:0000256" key="2">
    <source>
        <dbReference type="ARBA" id="ARBA00013169"/>
    </source>
</evidence>
<gene>
    <name evidence="13" type="ORF">H4219_001682</name>
</gene>
<protein>
    <recommendedName>
        <fullName evidence="2">valine--tRNA ligase</fullName>
        <ecNumber evidence="2">6.1.1.9</ecNumber>
    </recommendedName>
    <alternativeName>
        <fullName evidence="8">Valyl-tRNA synthetase</fullName>
    </alternativeName>
</protein>
<evidence type="ECO:0000259" key="12">
    <source>
        <dbReference type="Pfam" id="PF08264"/>
    </source>
</evidence>
<proteinExistence type="predicted"/>
<feature type="domain" description="Methionyl/Valyl/Leucyl/Isoleucyl-tRNA synthetase anticodon-binding" evidence="12">
    <location>
        <begin position="129"/>
        <end position="287"/>
    </location>
</feature>
<comment type="catalytic activity">
    <reaction evidence="9">
        <text>tRNA(Val) + L-valine + ATP = L-valyl-tRNA(Val) + AMP + diphosphate</text>
        <dbReference type="Rhea" id="RHEA:10704"/>
        <dbReference type="Rhea" id="RHEA-COMP:9672"/>
        <dbReference type="Rhea" id="RHEA-COMP:9708"/>
        <dbReference type="ChEBI" id="CHEBI:30616"/>
        <dbReference type="ChEBI" id="CHEBI:33019"/>
        <dbReference type="ChEBI" id="CHEBI:57762"/>
        <dbReference type="ChEBI" id="CHEBI:78442"/>
        <dbReference type="ChEBI" id="CHEBI:78537"/>
        <dbReference type="ChEBI" id="CHEBI:456215"/>
        <dbReference type="EC" id="6.1.1.9"/>
    </reaction>
</comment>
<dbReference type="Pfam" id="PF00133">
    <property type="entry name" value="tRNA-synt_1"/>
    <property type="match status" value="1"/>
</dbReference>
<dbReference type="Gene3D" id="1.10.730.10">
    <property type="entry name" value="Isoleucyl-tRNA Synthetase, Domain 1"/>
    <property type="match status" value="1"/>
</dbReference>
<feature type="coiled-coil region" evidence="10">
    <location>
        <begin position="381"/>
        <end position="447"/>
    </location>
</feature>
<dbReference type="OrthoDB" id="629407at2759"/>
<evidence type="ECO:0000256" key="7">
    <source>
        <dbReference type="ARBA" id="ARBA00023146"/>
    </source>
</evidence>
<accession>A0A9W8DV21</accession>
<dbReference type="InterPro" id="IPR002300">
    <property type="entry name" value="aa-tRNA-synth_Ia"/>
</dbReference>
<reference evidence="13" key="1">
    <citation type="submission" date="2022-07" db="EMBL/GenBank/DDBJ databases">
        <title>Phylogenomic reconstructions and comparative analyses of Kickxellomycotina fungi.</title>
        <authorList>
            <person name="Reynolds N.K."/>
            <person name="Stajich J.E."/>
            <person name="Barry K."/>
            <person name="Grigoriev I.V."/>
            <person name="Crous P."/>
            <person name="Smith M.E."/>
        </authorList>
    </citation>
    <scope>NUCLEOTIDE SEQUENCE</scope>
    <source>
        <strain evidence="13">NBRC 100468</strain>
    </source>
</reference>
<dbReference type="SUPFAM" id="SSF47323">
    <property type="entry name" value="Anticodon-binding domain of a subclass of class I aminoacyl-tRNA synthetases"/>
    <property type="match status" value="1"/>
</dbReference>
<evidence type="ECO:0000313" key="14">
    <source>
        <dbReference type="Proteomes" id="UP001150538"/>
    </source>
</evidence>
<dbReference type="GO" id="GO:0006438">
    <property type="term" value="P:valyl-tRNA aminoacylation"/>
    <property type="evidence" value="ECO:0007669"/>
    <property type="project" value="InterPro"/>
</dbReference>
<evidence type="ECO:0000256" key="1">
    <source>
        <dbReference type="ARBA" id="ARBA00004496"/>
    </source>
</evidence>